<keyword evidence="8" id="KW-0902">Two-component regulatory system</keyword>
<dbReference type="Proteomes" id="UP000014975">
    <property type="component" value="Unassembled WGS sequence"/>
</dbReference>
<feature type="domain" description="HDOD" evidence="12">
    <location>
        <begin position="4"/>
        <end position="214"/>
    </location>
</feature>
<dbReference type="RefSeq" id="WP_020887958.1">
    <property type="nucleotide sequence ID" value="NZ_ATHI01000031.1"/>
</dbReference>
<dbReference type="SUPFAM" id="SSF55874">
    <property type="entry name" value="ATPase domain of HSP90 chaperone/DNA topoisomerase II/histidine kinase"/>
    <property type="match status" value="1"/>
</dbReference>
<dbReference type="PANTHER" id="PTHR43065:SF10">
    <property type="entry name" value="PEROXIDE STRESS-ACTIVATED HISTIDINE KINASE MAK3"/>
    <property type="match status" value="1"/>
</dbReference>
<protein>
    <recommendedName>
        <fullName evidence="2">histidine kinase</fullName>
        <ecNumber evidence="2">2.7.13.3</ecNumber>
    </recommendedName>
</protein>
<dbReference type="GO" id="GO:0005524">
    <property type="term" value="F:ATP binding"/>
    <property type="evidence" value="ECO:0007669"/>
    <property type="project" value="UniProtKB-KW"/>
</dbReference>
<dbReference type="EC" id="2.7.13.3" evidence="2"/>
<dbReference type="eggNOG" id="COG1639">
    <property type="taxonomic scope" value="Bacteria"/>
</dbReference>
<dbReference type="Gene3D" id="3.40.50.2300">
    <property type="match status" value="1"/>
</dbReference>
<dbReference type="PROSITE" id="PS51833">
    <property type="entry name" value="HDOD"/>
    <property type="match status" value="1"/>
</dbReference>
<dbReference type="InterPro" id="IPR005467">
    <property type="entry name" value="His_kinase_dom"/>
</dbReference>
<feature type="domain" description="Response regulatory" evidence="11">
    <location>
        <begin position="761"/>
        <end position="874"/>
    </location>
</feature>
<evidence type="ECO:0000313" key="14">
    <source>
        <dbReference type="Proteomes" id="UP000014975"/>
    </source>
</evidence>
<dbReference type="Pfam" id="PF02518">
    <property type="entry name" value="HATPase_c"/>
    <property type="match status" value="1"/>
</dbReference>
<proteinExistence type="predicted"/>
<comment type="caution">
    <text evidence="13">The sequence shown here is derived from an EMBL/GenBank/DDBJ whole genome shotgun (WGS) entry which is preliminary data.</text>
</comment>
<dbReference type="Gene3D" id="3.30.565.10">
    <property type="entry name" value="Histidine kinase-like ATPase, C-terminal domain"/>
    <property type="match status" value="1"/>
</dbReference>
<evidence type="ECO:0000256" key="4">
    <source>
        <dbReference type="ARBA" id="ARBA00022679"/>
    </source>
</evidence>
<dbReference type="SUPFAM" id="SSF52172">
    <property type="entry name" value="CheY-like"/>
    <property type="match status" value="1"/>
</dbReference>
<evidence type="ECO:0000256" key="8">
    <source>
        <dbReference type="ARBA" id="ARBA00023012"/>
    </source>
</evidence>
<evidence type="ECO:0000256" key="5">
    <source>
        <dbReference type="ARBA" id="ARBA00022741"/>
    </source>
</evidence>
<dbReference type="eggNOG" id="COG4191">
    <property type="taxonomic scope" value="Bacteria"/>
</dbReference>
<keyword evidence="6 13" id="KW-0418">Kinase</keyword>
<evidence type="ECO:0000259" key="10">
    <source>
        <dbReference type="PROSITE" id="PS50109"/>
    </source>
</evidence>
<dbReference type="SUPFAM" id="SSF47384">
    <property type="entry name" value="Homodimeric domain of signal transducing histidine kinase"/>
    <property type="match status" value="1"/>
</dbReference>
<dbReference type="Gene3D" id="1.10.3210.10">
    <property type="entry name" value="Hypothetical protein af1432"/>
    <property type="match status" value="1"/>
</dbReference>
<keyword evidence="14" id="KW-1185">Reference proteome</keyword>
<dbReference type="InterPro" id="IPR004358">
    <property type="entry name" value="Sig_transdc_His_kin-like_C"/>
</dbReference>
<dbReference type="STRING" id="1121439.dsat_1261"/>
<dbReference type="PROSITE" id="PS50109">
    <property type="entry name" value="HIS_KIN"/>
    <property type="match status" value="1"/>
</dbReference>
<evidence type="ECO:0000259" key="12">
    <source>
        <dbReference type="PROSITE" id="PS51833"/>
    </source>
</evidence>
<dbReference type="Gene3D" id="1.10.287.130">
    <property type="match status" value="1"/>
</dbReference>
<dbReference type="EMBL" id="ATHI01000031">
    <property type="protein sequence ID" value="EPR30539.1"/>
    <property type="molecule type" value="Genomic_DNA"/>
</dbReference>
<organism evidence="13 14">
    <name type="scientific">Alkalidesulfovibrio alkalitolerans DSM 16529</name>
    <dbReference type="NCBI Taxonomy" id="1121439"/>
    <lineage>
        <taxon>Bacteria</taxon>
        <taxon>Pseudomonadati</taxon>
        <taxon>Thermodesulfobacteriota</taxon>
        <taxon>Desulfovibrionia</taxon>
        <taxon>Desulfovibrionales</taxon>
        <taxon>Desulfovibrionaceae</taxon>
        <taxon>Alkalidesulfovibrio</taxon>
    </lineage>
</organism>
<keyword evidence="7" id="KW-0067">ATP-binding</keyword>
<dbReference type="AlphaFoldDB" id="S7U9A6"/>
<dbReference type="Pfam" id="PF08668">
    <property type="entry name" value="HDOD"/>
    <property type="match status" value="1"/>
</dbReference>
<accession>S7U9A6</accession>
<sequence>MTLPEPASDARQRVRSLVQAIKRLPPPPVLLAQASSKVSHNSISRIIAQDGFLTQRFIAWEKNARGGMLEDEIIEKAMARFGEADLVGFTLEHHVHRVLLGNFTPDDPVIVGLRSHSLACAVAARSLAEQIDPTLAGQAFACGLVHDCGKALLFRLHPERYTLITQSPDIQRKDTRALEVINFGLDHAVVGKWMLEHWKAPSSIINAAWLHHHKPAAVRDSLARSAVLGLVALGDILARNVMSEALRPEDHDRTKRLANKLGIAEEIVLLVRHGIPEKYCALAELIGLDPNIVSFYRTSLARAHQSISRHANERTVRRGEPNLPQRFLSIVGRFGPRLALAVAQAEIFNLIHSCISEMLPEYQGCLAFSENAGSAFEGVAWNGQTNCGLRIAEGRPEIPPDTAPLLGDLIENTLAEHAAAAHRSQEGRRERFSKQGYAALFNVDEQSRCIFAIGIDEQPFFEHEQVLWCLRQIADLACAHLGRLKVLETLTTKSEELSSALSRLEKARDRELRAERLSAIGHAAAGTAQEINNPLSIISARTQLLERQESDPQKKRSLRQMLTQVERITDTMQNLMDFARPPQPVFERTSLNSLVEECLPLVGGHARTGVSIVLHLAEDLPDVMVDQAQMKRLIVNLLLNALNAVEDRGDGHITITTRLGLNGSRIVLGLRDTGSGIPREMLPRVFDPFFTTGGRSPLGLGLSVCHGIASNHHGSLDVSSREGEWTEFTLALPTRDQMHRASNSDVSAFMQHRPPMAMVCDVLVAESDPAMRDSLALALEQAGHQVDAVADAAEALDFLSQFEYRLAVMNIDLSIAEVPLLATALKTFPQMAVVALVDAQSASRIPEAMALGVRACARKPIHAASLAERIDSLLRAGKAG</sequence>
<dbReference type="InterPro" id="IPR036890">
    <property type="entry name" value="HATPase_C_sf"/>
</dbReference>
<dbReference type="Pfam" id="PF00072">
    <property type="entry name" value="Response_reg"/>
    <property type="match status" value="1"/>
</dbReference>
<evidence type="ECO:0000256" key="3">
    <source>
        <dbReference type="ARBA" id="ARBA00022553"/>
    </source>
</evidence>
<evidence type="ECO:0000256" key="6">
    <source>
        <dbReference type="ARBA" id="ARBA00022777"/>
    </source>
</evidence>
<dbReference type="Pfam" id="PF00512">
    <property type="entry name" value="HisKA"/>
    <property type="match status" value="1"/>
</dbReference>
<dbReference type="PRINTS" id="PR00344">
    <property type="entry name" value="BCTRLSENSOR"/>
</dbReference>
<dbReference type="InterPro" id="IPR013976">
    <property type="entry name" value="HDOD"/>
</dbReference>
<reference evidence="13 14" key="1">
    <citation type="journal article" date="2013" name="Genome Announc.">
        <title>Draft genome sequences for three mercury-methylating, sulfate-reducing bacteria.</title>
        <authorList>
            <person name="Brown S.D."/>
            <person name="Hurt R.A.Jr."/>
            <person name="Gilmour C.C."/>
            <person name="Elias D.A."/>
        </authorList>
    </citation>
    <scope>NUCLEOTIDE SEQUENCE [LARGE SCALE GENOMIC DNA]</scope>
    <source>
        <strain evidence="13 14">DSM 16529</strain>
    </source>
</reference>
<evidence type="ECO:0000256" key="1">
    <source>
        <dbReference type="ARBA" id="ARBA00000085"/>
    </source>
</evidence>
<dbReference type="InterPro" id="IPR011006">
    <property type="entry name" value="CheY-like_superfamily"/>
</dbReference>
<dbReference type="GO" id="GO:0000155">
    <property type="term" value="F:phosphorelay sensor kinase activity"/>
    <property type="evidence" value="ECO:0007669"/>
    <property type="project" value="InterPro"/>
</dbReference>
<evidence type="ECO:0000313" key="13">
    <source>
        <dbReference type="EMBL" id="EPR30539.1"/>
    </source>
</evidence>
<dbReference type="SMART" id="SM00387">
    <property type="entry name" value="HATPase_c"/>
    <property type="match status" value="1"/>
</dbReference>
<comment type="catalytic activity">
    <reaction evidence="1">
        <text>ATP + protein L-histidine = ADP + protein N-phospho-L-histidine.</text>
        <dbReference type="EC" id="2.7.13.3"/>
    </reaction>
</comment>
<dbReference type="InterPro" id="IPR036097">
    <property type="entry name" value="HisK_dim/P_sf"/>
</dbReference>
<keyword evidence="4" id="KW-0808">Transferase</keyword>
<dbReference type="PATRIC" id="fig|1121439.3.peg.2645"/>
<feature type="domain" description="Histidine kinase" evidence="10">
    <location>
        <begin position="526"/>
        <end position="736"/>
    </location>
</feature>
<dbReference type="SUPFAM" id="SSF109604">
    <property type="entry name" value="HD-domain/PDEase-like"/>
    <property type="match status" value="1"/>
</dbReference>
<dbReference type="InterPro" id="IPR001789">
    <property type="entry name" value="Sig_transdc_resp-reg_receiver"/>
</dbReference>
<dbReference type="PROSITE" id="PS50110">
    <property type="entry name" value="RESPONSE_REGULATORY"/>
    <property type="match status" value="1"/>
</dbReference>
<dbReference type="InterPro" id="IPR003594">
    <property type="entry name" value="HATPase_dom"/>
</dbReference>
<dbReference type="PANTHER" id="PTHR43065">
    <property type="entry name" value="SENSOR HISTIDINE KINASE"/>
    <property type="match status" value="1"/>
</dbReference>
<evidence type="ECO:0000259" key="11">
    <source>
        <dbReference type="PROSITE" id="PS50110"/>
    </source>
</evidence>
<dbReference type="OrthoDB" id="9813024at2"/>
<evidence type="ECO:0000256" key="2">
    <source>
        <dbReference type="ARBA" id="ARBA00012438"/>
    </source>
</evidence>
<dbReference type="InterPro" id="IPR003661">
    <property type="entry name" value="HisK_dim/P_dom"/>
</dbReference>
<dbReference type="SMART" id="SM00388">
    <property type="entry name" value="HisKA"/>
    <property type="match status" value="1"/>
</dbReference>
<keyword evidence="3" id="KW-0597">Phosphoprotein</keyword>
<keyword evidence="5" id="KW-0547">Nucleotide-binding</keyword>
<dbReference type="CDD" id="cd00082">
    <property type="entry name" value="HisKA"/>
    <property type="match status" value="1"/>
</dbReference>
<name>S7U9A6_9BACT</name>
<evidence type="ECO:0000256" key="7">
    <source>
        <dbReference type="ARBA" id="ARBA00022840"/>
    </source>
</evidence>
<gene>
    <name evidence="13" type="ORF">dsat_1261</name>
</gene>
<evidence type="ECO:0000256" key="9">
    <source>
        <dbReference type="PROSITE-ProRule" id="PRU00169"/>
    </source>
</evidence>
<comment type="caution">
    <text evidence="9">Lacks conserved residue(s) required for the propagation of feature annotation.</text>
</comment>
<dbReference type="SMART" id="SM00448">
    <property type="entry name" value="REC"/>
    <property type="match status" value="1"/>
</dbReference>